<dbReference type="GO" id="GO:0005737">
    <property type="term" value="C:cytoplasm"/>
    <property type="evidence" value="ECO:0007669"/>
    <property type="project" value="TreeGrafter"/>
</dbReference>
<keyword evidence="1" id="KW-0547">Nucleotide-binding</keyword>
<evidence type="ECO:0000259" key="10">
    <source>
        <dbReference type="Pfam" id="PF07683"/>
    </source>
</evidence>
<gene>
    <name evidence="11" type="ORF">CFD26_107875</name>
</gene>
<dbReference type="OrthoDB" id="258627at2759"/>
<evidence type="ECO:0000256" key="5">
    <source>
        <dbReference type="ARBA" id="ARBA00023186"/>
    </source>
</evidence>
<keyword evidence="3" id="KW-0862">Zinc</keyword>
<dbReference type="InterPro" id="IPR011629">
    <property type="entry name" value="CobW-like_C"/>
</dbReference>
<keyword evidence="4" id="KW-0342">GTP-binding</keyword>
<dbReference type="PANTHER" id="PTHR13748:SF31">
    <property type="entry name" value="ZINC-REGULATED GTPASE METALLOPROTEIN ACTIVATOR 1A-RELATED"/>
    <property type="match status" value="1"/>
</dbReference>
<keyword evidence="5" id="KW-0143">Chaperone</keyword>
<dbReference type="SUPFAM" id="SSF90002">
    <property type="entry name" value="Hypothetical protein YjiA, C-terminal domain"/>
    <property type="match status" value="1"/>
</dbReference>
<dbReference type="InterPro" id="IPR051316">
    <property type="entry name" value="Zinc-reg_GTPase_activator"/>
</dbReference>
<evidence type="ECO:0000256" key="1">
    <source>
        <dbReference type="ARBA" id="ARBA00022741"/>
    </source>
</evidence>
<feature type="domain" description="CobW C-terminal" evidence="10">
    <location>
        <begin position="361"/>
        <end position="413"/>
    </location>
</feature>
<evidence type="ECO:0000256" key="3">
    <source>
        <dbReference type="ARBA" id="ARBA00022833"/>
    </source>
</evidence>
<keyword evidence="12" id="KW-1185">Reference proteome</keyword>
<dbReference type="Proteomes" id="UP000215289">
    <property type="component" value="Unassembled WGS sequence"/>
</dbReference>
<comment type="caution">
    <text evidence="11">The sequence shown here is derived from an EMBL/GenBank/DDBJ whole genome shotgun (WGS) entry which is preliminary data.</text>
</comment>
<keyword evidence="2" id="KW-0378">Hydrolase</keyword>
<dbReference type="Pfam" id="PF07683">
    <property type="entry name" value="CobW_C"/>
    <property type="match status" value="1"/>
</dbReference>
<evidence type="ECO:0000256" key="4">
    <source>
        <dbReference type="ARBA" id="ARBA00023134"/>
    </source>
</evidence>
<dbReference type="AlphaFoldDB" id="A0A397ICA1"/>
<accession>A0A397ICA1</accession>
<dbReference type="STRING" id="1245748.A0A397ICA1"/>
<feature type="compositionally biased region" description="Acidic residues" evidence="8">
    <location>
        <begin position="1"/>
        <end position="12"/>
    </location>
</feature>
<evidence type="ECO:0000256" key="2">
    <source>
        <dbReference type="ARBA" id="ARBA00022801"/>
    </source>
</evidence>
<dbReference type="InterPro" id="IPR027417">
    <property type="entry name" value="P-loop_NTPase"/>
</dbReference>
<dbReference type="GO" id="GO:0005525">
    <property type="term" value="F:GTP binding"/>
    <property type="evidence" value="ECO:0007669"/>
    <property type="project" value="UniProtKB-KW"/>
</dbReference>
<dbReference type="InterPro" id="IPR036627">
    <property type="entry name" value="CobW-likC_sf"/>
</dbReference>
<dbReference type="Gene3D" id="3.40.50.300">
    <property type="entry name" value="P-loop containing nucleotide triphosphate hydrolases"/>
    <property type="match status" value="1"/>
</dbReference>
<comment type="catalytic activity">
    <reaction evidence="7">
        <text>GTP + H2O = GDP + phosphate + H(+)</text>
        <dbReference type="Rhea" id="RHEA:19669"/>
        <dbReference type="ChEBI" id="CHEBI:15377"/>
        <dbReference type="ChEBI" id="CHEBI:15378"/>
        <dbReference type="ChEBI" id="CHEBI:37565"/>
        <dbReference type="ChEBI" id="CHEBI:43474"/>
        <dbReference type="ChEBI" id="CHEBI:58189"/>
    </reaction>
    <physiologicalReaction direction="left-to-right" evidence="7">
        <dbReference type="Rhea" id="RHEA:19670"/>
    </physiologicalReaction>
</comment>
<feature type="compositionally biased region" description="Polar residues" evidence="8">
    <location>
        <begin position="27"/>
        <end position="36"/>
    </location>
</feature>
<feature type="region of interest" description="Disordered" evidence="8">
    <location>
        <begin position="1"/>
        <end position="36"/>
    </location>
</feature>
<dbReference type="EMBL" id="NIDN02000049">
    <property type="protein sequence ID" value="RLL98616.1"/>
    <property type="molecule type" value="Genomic_DNA"/>
</dbReference>
<feature type="region of interest" description="Disordered" evidence="8">
    <location>
        <begin position="186"/>
        <end position="210"/>
    </location>
</feature>
<dbReference type="Gene3D" id="3.30.1220.10">
    <property type="entry name" value="CobW-like, C-terminal domain"/>
    <property type="match status" value="1"/>
</dbReference>
<protein>
    <submittedName>
        <fullName evidence="11">Uncharacterized protein</fullName>
    </submittedName>
</protein>
<dbReference type="CDD" id="cd03112">
    <property type="entry name" value="CobW-like"/>
    <property type="match status" value="1"/>
</dbReference>
<evidence type="ECO:0000313" key="12">
    <source>
        <dbReference type="Proteomes" id="UP000215289"/>
    </source>
</evidence>
<proteinExistence type="inferred from homology"/>
<dbReference type="SUPFAM" id="SSF52540">
    <property type="entry name" value="P-loop containing nucleoside triphosphate hydrolases"/>
    <property type="match status" value="1"/>
</dbReference>
<dbReference type="GO" id="GO:0016787">
    <property type="term" value="F:hydrolase activity"/>
    <property type="evidence" value="ECO:0007669"/>
    <property type="project" value="UniProtKB-KW"/>
</dbReference>
<dbReference type="Pfam" id="PF02492">
    <property type="entry name" value="cobW"/>
    <property type="match status" value="1"/>
</dbReference>
<comment type="similarity">
    <text evidence="6">Belongs to the SIMIBI class G3E GTPase family. ZNG1 subfamily.</text>
</comment>
<feature type="domain" description="CobW/HypB/UreG nucleotide-binding" evidence="9">
    <location>
        <begin position="46"/>
        <end position="253"/>
    </location>
</feature>
<dbReference type="PANTHER" id="PTHR13748">
    <property type="entry name" value="COBW-RELATED"/>
    <property type="match status" value="1"/>
</dbReference>
<name>A0A397ICA1_9EURO</name>
<evidence type="ECO:0000256" key="6">
    <source>
        <dbReference type="ARBA" id="ARBA00034320"/>
    </source>
</evidence>
<evidence type="ECO:0000256" key="7">
    <source>
        <dbReference type="ARBA" id="ARBA00049117"/>
    </source>
</evidence>
<dbReference type="InterPro" id="IPR003495">
    <property type="entry name" value="CobW/HypB/UreG_nucleotide-bd"/>
</dbReference>
<evidence type="ECO:0000256" key="8">
    <source>
        <dbReference type="SAM" id="MobiDB-lite"/>
    </source>
</evidence>
<reference evidence="11 12" key="1">
    <citation type="submission" date="2018-08" db="EMBL/GenBank/DDBJ databases">
        <title>Draft genome sequences of two Aspergillus turcosus clinical strains isolated from bronchoalveolar lavage fluid: one azole-susceptible and the other azole-resistant.</title>
        <authorList>
            <person name="Parent-Michaud M."/>
            <person name="Dufresne P.J."/>
            <person name="Fournier E."/>
            <person name="Martineau C."/>
            <person name="Moreira S."/>
            <person name="Perkins V."/>
            <person name="De Repentigny L."/>
            <person name="Dufresne S.F."/>
        </authorList>
    </citation>
    <scope>NUCLEOTIDE SEQUENCE [LARGE SCALE GENOMIC DNA]</scope>
    <source>
        <strain evidence="11">HMR AF 1038</strain>
    </source>
</reference>
<sequence length="429" mass="46701">MPADVIDDDDAPPELVDVSALPDSEKPNISTTPSTTLDTAASDRVPITIVTGYLGAGKTTLLNYILSEKHGKKIAVIMNEFGNSTDIEKPLTVNQNGQEVTEWMEVGNGCICCSVKDSGVMAIESLMERRGTFDYILLETTGLADPGNIAPVFWVDDNLGSSIYLDGIVTLVDAKNILRLLDEPAPEETASSHTDQTQNEGQGHGHSGPVLSMAHMQISHADVIILNKADLVTQEQLDEVRARILAINSVAKIHVTDHSRTPQIEGVVLDLHAYDHLDSLDFGAKGHSHIDPVILTPAHNLLTYSSNHPLISYQAISTIAIIIPPIPADKVARVDAWLQSVLWESKIPVADDTDTSNLNNFEIHRLKGILVLQDGSCKIIQAVRDVFEIRDSEPQTRGGECKLVLIGRGLGQDVQPWRRNFEAFLEAGP</sequence>
<evidence type="ECO:0000259" key="9">
    <source>
        <dbReference type="Pfam" id="PF02492"/>
    </source>
</evidence>
<feature type="compositionally biased region" description="Polar residues" evidence="8">
    <location>
        <begin position="189"/>
        <end position="201"/>
    </location>
</feature>
<organism evidence="11 12">
    <name type="scientific">Aspergillus turcosus</name>
    <dbReference type="NCBI Taxonomy" id="1245748"/>
    <lineage>
        <taxon>Eukaryota</taxon>
        <taxon>Fungi</taxon>
        <taxon>Dikarya</taxon>
        <taxon>Ascomycota</taxon>
        <taxon>Pezizomycotina</taxon>
        <taxon>Eurotiomycetes</taxon>
        <taxon>Eurotiomycetidae</taxon>
        <taxon>Eurotiales</taxon>
        <taxon>Aspergillaceae</taxon>
        <taxon>Aspergillus</taxon>
        <taxon>Aspergillus subgen. Fumigati</taxon>
    </lineage>
</organism>
<evidence type="ECO:0000313" key="11">
    <source>
        <dbReference type="EMBL" id="RLL98616.1"/>
    </source>
</evidence>